<sequence>MKQISIVSGKGGTGKTTLSGALNFLFQNNTAADCDVDASNLYLLLNPKLKKQYDYYGGKKAFIEQDKCIKCGKCQTLCRFDAIDFINEEFKINEYSCEGCNLCVLKCPVKAIELIDNRAGEYYLSENKKMKVIHGSLEPGEETSGGLVAEIRKKAIEVSKEEKTDYIIIDGAPGMGCPATSSITGVNYVIIVTEPTKSGIHDLKRIIDTTKHFKREFGIVINRFDLNIQNTELIEKFCKDNGIKLLGNISFDETVLKATQKQKSIIEYDSKAKEDIINIFNNLMEEIS</sequence>
<evidence type="ECO:0000256" key="3">
    <source>
        <dbReference type="ARBA" id="ARBA00023014"/>
    </source>
</evidence>
<dbReference type="PROSITE" id="PS00198">
    <property type="entry name" value="4FE4S_FER_1"/>
    <property type="match status" value="1"/>
</dbReference>
<evidence type="ECO:0000256" key="1">
    <source>
        <dbReference type="ARBA" id="ARBA00022723"/>
    </source>
</evidence>
<comment type="caution">
    <text evidence="5">The sequence shown here is derived from an EMBL/GenBank/DDBJ whole genome shotgun (WGS) entry which is preliminary data.</text>
</comment>
<dbReference type="InterPro" id="IPR017896">
    <property type="entry name" value="4Fe4S_Fe-S-bd"/>
</dbReference>
<dbReference type="PROSITE" id="PS51379">
    <property type="entry name" value="4FE4S_FER_2"/>
    <property type="match status" value="2"/>
</dbReference>
<name>A0AA45HIJ2_9BACT</name>
<evidence type="ECO:0000313" key="6">
    <source>
        <dbReference type="Proteomes" id="UP000245921"/>
    </source>
</evidence>
<evidence type="ECO:0000259" key="4">
    <source>
        <dbReference type="PROSITE" id="PS51379"/>
    </source>
</evidence>
<gene>
    <name evidence="5" type="ORF">C7380_10868</name>
</gene>
<organism evidence="5 6">
    <name type="scientific">Oceanotoga teriensis</name>
    <dbReference type="NCBI Taxonomy" id="515440"/>
    <lineage>
        <taxon>Bacteria</taxon>
        <taxon>Thermotogati</taxon>
        <taxon>Thermotogota</taxon>
        <taxon>Thermotogae</taxon>
        <taxon>Petrotogales</taxon>
        <taxon>Petrotogaceae</taxon>
        <taxon>Oceanotoga</taxon>
    </lineage>
</organism>
<dbReference type="SUPFAM" id="SSF52540">
    <property type="entry name" value="P-loop containing nucleoside triphosphate hydrolases"/>
    <property type="match status" value="1"/>
</dbReference>
<keyword evidence="6" id="KW-1185">Reference proteome</keyword>
<dbReference type="AlphaFoldDB" id="A0AA45HIJ2"/>
<feature type="domain" description="4Fe-4S ferredoxin-type" evidence="4">
    <location>
        <begin position="59"/>
        <end position="88"/>
    </location>
</feature>
<evidence type="ECO:0000313" key="5">
    <source>
        <dbReference type="EMBL" id="PWJ93239.1"/>
    </source>
</evidence>
<evidence type="ECO:0000256" key="2">
    <source>
        <dbReference type="ARBA" id="ARBA00023004"/>
    </source>
</evidence>
<dbReference type="PANTHER" id="PTHR43534:SF1">
    <property type="entry name" value="4FE-4S CLUSTER CONTAINING PARA FAMILY ATPASE PROTEIN"/>
    <property type="match status" value="1"/>
</dbReference>
<dbReference type="Gene3D" id="3.30.70.20">
    <property type="match status" value="1"/>
</dbReference>
<dbReference type="RefSeq" id="WP_109604767.1">
    <property type="nucleotide sequence ID" value="NZ_QGGI01000008.1"/>
</dbReference>
<dbReference type="Gene3D" id="3.40.50.300">
    <property type="entry name" value="P-loop containing nucleotide triphosphate hydrolases"/>
    <property type="match status" value="1"/>
</dbReference>
<dbReference type="EMBL" id="QGGI01000008">
    <property type="protein sequence ID" value="PWJ93239.1"/>
    <property type="molecule type" value="Genomic_DNA"/>
</dbReference>
<dbReference type="CDD" id="cd03110">
    <property type="entry name" value="SIMIBI_bact_arch"/>
    <property type="match status" value="1"/>
</dbReference>
<dbReference type="InterPro" id="IPR017900">
    <property type="entry name" value="4Fe4S_Fe_S_CS"/>
</dbReference>
<dbReference type="InterPro" id="IPR027417">
    <property type="entry name" value="P-loop_NTPase"/>
</dbReference>
<dbReference type="SUPFAM" id="SSF54862">
    <property type="entry name" value="4Fe-4S ferredoxins"/>
    <property type="match status" value="1"/>
</dbReference>
<keyword evidence="1" id="KW-0479">Metal-binding</keyword>
<keyword evidence="3" id="KW-0411">Iron-sulfur</keyword>
<dbReference type="GO" id="GO:0046872">
    <property type="term" value="F:metal ion binding"/>
    <property type="evidence" value="ECO:0007669"/>
    <property type="project" value="UniProtKB-KW"/>
</dbReference>
<proteinExistence type="predicted"/>
<reference evidence="5 6" key="1">
    <citation type="submission" date="2018-05" db="EMBL/GenBank/DDBJ databases">
        <title>Genomic Encyclopedia of Type Strains, Phase IV (KMG-IV): sequencing the most valuable type-strain genomes for metagenomic binning, comparative biology and taxonomic classification.</title>
        <authorList>
            <person name="Goeker M."/>
        </authorList>
    </citation>
    <scope>NUCLEOTIDE SEQUENCE [LARGE SCALE GENOMIC DNA]</scope>
    <source>
        <strain evidence="5 6">DSM 24906</strain>
    </source>
</reference>
<protein>
    <submittedName>
        <fullName evidence="5">MinD superfamily P-loop ATPase</fullName>
    </submittedName>
</protein>
<dbReference type="Pfam" id="PF00037">
    <property type="entry name" value="Fer4"/>
    <property type="match status" value="2"/>
</dbReference>
<dbReference type="PANTHER" id="PTHR43534">
    <property type="entry name" value="MIND SUPERFAMILY P-LOOP ATPASE CONTAINING AN INSERTED FERREDOXIN DOMAIN"/>
    <property type="match status" value="1"/>
</dbReference>
<dbReference type="Proteomes" id="UP000245921">
    <property type="component" value="Unassembled WGS sequence"/>
</dbReference>
<dbReference type="GO" id="GO:0051536">
    <property type="term" value="F:iron-sulfur cluster binding"/>
    <property type="evidence" value="ECO:0007669"/>
    <property type="project" value="UniProtKB-KW"/>
</dbReference>
<keyword evidence="2" id="KW-0408">Iron</keyword>
<accession>A0AA45HIJ2</accession>
<dbReference type="Pfam" id="PF01656">
    <property type="entry name" value="CbiA"/>
    <property type="match status" value="1"/>
</dbReference>
<dbReference type="InterPro" id="IPR002586">
    <property type="entry name" value="CobQ/CobB/MinD/ParA_Nub-bd_dom"/>
</dbReference>
<feature type="domain" description="4Fe-4S ferredoxin-type" evidence="4">
    <location>
        <begin position="89"/>
        <end position="117"/>
    </location>
</feature>